<dbReference type="SUPFAM" id="SSF53474">
    <property type="entry name" value="alpha/beta-Hydrolases"/>
    <property type="match status" value="1"/>
</dbReference>
<protein>
    <recommendedName>
        <fullName evidence="2">Serine aminopeptidase S33 domain-containing protein</fullName>
    </recommendedName>
</protein>
<evidence type="ECO:0000259" key="2">
    <source>
        <dbReference type="Pfam" id="PF12146"/>
    </source>
</evidence>
<accession>A0AAD9LEI6</accession>
<dbReference type="InterPro" id="IPR029058">
    <property type="entry name" value="AB_hydrolase_fold"/>
</dbReference>
<dbReference type="Proteomes" id="UP001195914">
    <property type="component" value="Unassembled WGS sequence"/>
</dbReference>
<name>A0AAD9LEI6_BABDI</name>
<gene>
    <name evidence="3" type="ORF">X943_001206</name>
</gene>
<feature type="compositionally biased region" description="Basic and acidic residues" evidence="1">
    <location>
        <begin position="315"/>
        <end position="326"/>
    </location>
</feature>
<feature type="compositionally biased region" description="Polar residues" evidence="1">
    <location>
        <begin position="300"/>
        <end position="314"/>
    </location>
</feature>
<reference evidence="3" key="2">
    <citation type="submission" date="2021-05" db="EMBL/GenBank/DDBJ databases">
        <authorList>
            <person name="Pain A."/>
        </authorList>
    </citation>
    <scope>NUCLEOTIDE SEQUENCE</scope>
    <source>
        <strain evidence="3">1802A</strain>
    </source>
</reference>
<dbReference type="PANTHER" id="PTHR12277">
    <property type="entry name" value="ALPHA/BETA HYDROLASE DOMAIN-CONTAINING PROTEIN"/>
    <property type="match status" value="1"/>
</dbReference>
<keyword evidence="4" id="KW-1185">Reference proteome</keyword>
<organism evidence="3 4">
    <name type="scientific">Babesia divergens</name>
    <dbReference type="NCBI Taxonomy" id="32595"/>
    <lineage>
        <taxon>Eukaryota</taxon>
        <taxon>Sar</taxon>
        <taxon>Alveolata</taxon>
        <taxon>Apicomplexa</taxon>
        <taxon>Aconoidasida</taxon>
        <taxon>Piroplasmida</taxon>
        <taxon>Babesiidae</taxon>
        <taxon>Babesia</taxon>
    </lineage>
</organism>
<evidence type="ECO:0000313" key="4">
    <source>
        <dbReference type="Proteomes" id="UP001195914"/>
    </source>
</evidence>
<dbReference type="Pfam" id="PF12146">
    <property type="entry name" value="Hydrolase_4"/>
    <property type="match status" value="1"/>
</dbReference>
<dbReference type="EMBL" id="JAHBMH010000073">
    <property type="protein sequence ID" value="KAK1932872.1"/>
    <property type="molecule type" value="Genomic_DNA"/>
</dbReference>
<feature type="region of interest" description="Disordered" evidence="1">
    <location>
        <begin position="293"/>
        <end position="326"/>
    </location>
</feature>
<reference evidence="3" key="1">
    <citation type="journal article" date="2014" name="Nucleic Acids Res.">
        <title>The evolutionary dynamics of variant antigen genes in Babesia reveal a history of genomic innovation underlying host-parasite interaction.</title>
        <authorList>
            <person name="Jackson A.P."/>
            <person name="Otto T.D."/>
            <person name="Darby A."/>
            <person name="Ramaprasad A."/>
            <person name="Xia D."/>
            <person name="Echaide I.E."/>
            <person name="Farber M."/>
            <person name="Gahlot S."/>
            <person name="Gamble J."/>
            <person name="Gupta D."/>
            <person name="Gupta Y."/>
            <person name="Jackson L."/>
            <person name="Malandrin L."/>
            <person name="Malas T.B."/>
            <person name="Moussa E."/>
            <person name="Nair M."/>
            <person name="Reid A.J."/>
            <person name="Sanders M."/>
            <person name="Sharma J."/>
            <person name="Tracey A."/>
            <person name="Quail M.A."/>
            <person name="Weir W."/>
            <person name="Wastling J.M."/>
            <person name="Hall N."/>
            <person name="Willadsen P."/>
            <person name="Lingelbach K."/>
            <person name="Shiels B."/>
            <person name="Tait A."/>
            <person name="Berriman M."/>
            <person name="Allred D.R."/>
            <person name="Pain A."/>
        </authorList>
    </citation>
    <scope>NUCLEOTIDE SEQUENCE</scope>
    <source>
        <strain evidence="3">1802A</strain>
    </source>
</reference>
<feature type="domain" description="Serine aminopeptidase S33" evidence="2">
    <location>
        <begin position="119"/>
        <end position="227"/>
    </location>
</feature>
<evidence type="ECO:0000256" key="1">
    <source>
        <dbReference type="SAM" id="MobiDB-lite"/>
    </source>
</evidence>
<sequence length="378" mass="43339">MAVQQPRREEAPVLKKRSRRLLHIFACLHACRLKNCLVNRLAFKPPQKCGYTIAENGKFYLYDSKGLPISLSHTLSEQGIRYYHAFTPKRGWQRISLLVVYHTDDFDMPNRLSKHRHPTRNFVIFSHGNSTDMGYMFGTYVNLALRQGVNVIAYDYSGYGLSTGSVGEKQLYSNIEQVYTYLRHELYARPEKIILYGNSLGSVPSSYLASLPHKYPIGGLVLEAPLASAVRLHVGHLQRTPVFDVFTNVEYLKSKQVCPTLIMHGTHDAVIPIQHAMELAYVVEIRHAELMNSGNHKKSPNATSGESLYTTVQGESHEEGRSHEIALHKRPEDYLRTWWVPGANHNNIQSDYTDAYNRTMTTFLEVCDEWRIMRKLLR</sequence>
<dbReference type="Gene3D" id="3.40.50.1820">
    <property type="entry name" value="alpha/beta hydrolase"/>
    <property type="match status" value="1"/>
</dbReference>
<evidence type="ECO:0000313" key="3">
    <source>
        <dbReference type="EMBL" id="KAK1932872.1"/>
    </source>
</evidence>
<dbReference type="PANTHER" id="PTHR12277:SF81">
    <property type="entry name" value="PROTEIN ABHD13"/>
    <property type="match status" value="1"/>
</dbReference>
<proteinExistence type="predicted"/>
<dbReference type="InterPro" id="IPR022742">
    <property type="entry name" value="Hydrolase_4"/>
</dbReference>
<comment type="caution">
    <text evidence="3">The sequence shown here is derived from an EMBL/GenBank/DDBJ whole genome shotgun (WGS) entry which is preliminary data.</text>
</comment>
<dbReference type="AlphaFoldDB" id="A0AAD9LEI6"/>